<reference evidence="2" key="1">
    <citation type="submission" date="2012-11" db="EMBL/GenBank/DDBJ databases">
        <authorList>
            <person name="Singh A."/>
            <person name="Pinnaka A.K."/>
            <person name="Vaidya B."/>
        </authorList>
    </citation>
    <scope>NUCLEOTIDE SEQUENCE [LARGE SCALE GENOMIC DNA]</scope>
    <source>
        <strain evidence="2">AK23</strain>
    </source>
</reference>
<evidence type="ECO:0000313" key="1">
    <source>
        <dbReference type="EMBL" id="EXJ12867.1"/>
    </source>
</evidence>
<keyword evidence="1" id="KW-0808">Transferase</keyword>
<dbReference type="STRING" id="1229521.D791_00209"/>
<accession>W9VA08</accession>
<proteinExistence type="predicted"/>
<keyword evidence="1" id="KW-0418">Kinase</keyword>
<evidence type="ECO:0000313" key="2">
    <source>
        <dbReference type="Proteomes" id="UP000019464"/>
    </source>
</evidence>
<dbReference type="Gene3D" id="3.40.50.300">
    <property type="entry name" value="P-loop containing nucleotide triphosphate hydrolases"/>
    <property type="match status" value="1"/>
</dbReference>
<dbReference type="GO" id="GO:0016301">
    <property type="term" value="F:kinase activity"/>
    <property type="evidence" value="ECO:0007669"/>
    <property type="project" value="UniProtKB-KW"/>
</dbReference>
<keyword evidence="2" id="KW-1185">Reference proteome</keyword>
<dbReference type="Proteomes" id="UP000019464">
    <property type="component" value="Unassembled WGS sequence"/>
</dbReference>
<comment type="caution">
    <text evidence="1">The sequence shown here is derived from an EMBL/GenBank/DDBJ whole genome shotgun (WGS) entry which is preliminary data.</text>
</comment>
<dbReference type="InterPro" id="IPR027417">
    <property type="entry name" value="P-loop_NTPase"/>
</dbReference>
<organism evidence="1 2">
    <name type="scientific">Nitrincola nitratireducens</name>
    <dbReference type="NCBI Taxonomy" id="1229521"/>
    <lineage>
        <taxon>Bacteria</taxon>
        <taxon>Pseudomonadati</taxon>
        <taxon>Pseudomonadota</taxon>
        <taxon>Gammaproteobacteria</taxon>
        <taxon>Oceanospirillales</taxon>
        <taxon>Oceanospirillaceae</taxon>
        <taxon>Nitrincola</taxon>
    </lineage>
</organism>
<gene>
    <name evidence="1" type="ORF">D791_00209</name>
</gene>
<reference evidence="1 2" key="2">
    <citation type="journal article" date="2015" name="Syst. Appl. Microbiol.">
        <title>Nitrincola nitratireducens sp. nov. isolated from a haloalkaline crater lake.</title>
        <authorList>
            <person name="Singh A."/>
            <person name="Vaidya B."/>
            <person name="Tanuku N.R."/>
            <person name="Pinnaka A.K."/>
        </authorList>
    </citation>
    <scope>NUCLEOTIDE SEQUENCE [LARGE SCALE GENOMIC DNA]</scope>
    <source>
        <strain evidence="1 2">AK23</strain>
    </source>
</reference>
<protein>
    <submittedName>
        <fullName evidence="1">Gluconate kinase</fullName>
    </submittedName>
</protein>
<name>W9VA08_9GAMM</name>
<sequence length="50" mass="5493">MRSSLLQSQLKDLEVPSADEAALTLSIQEHPDQLLAQVLEHLSAAKIEPK</sequence>
<dbReference type="EMBL" id="AONB01000001">
    <property type="protein sequence ID" value="EXJ12867.1"/>
    <property type="molecule type" value="Genomic_DNA"/>
</dbReference>
<dbReference type="AlphaFoldDB" id="W9VA08"/>